<dbReference type="EMBL" id="MGEK01000006">
    <property type="protein sequence ID" value="OGL82822.1"/>
    <property type="molecule type" value="Genomic_DNA"/>
</dbReference>
<dbReference type="AlphaFoldDB" id="A0A1F7UWZ5"/>
<evidence type="ECO:0008006" key="4">
    <source>
        <dbReference type="Google" id="ProtNLM"/>
    </source>
</evidence>
<gene>
    <name evidence="2" type="ORF">A2936_04110</name>
</gene>
<name>A0A1F7UWZ5_9BACT</name>
<comment type="caution">
    <text evidence="2">The sequence shown here is derived from an EMBL/GenBank/DDBJ whole genome shotgun (WGS) entry which is preliminary data.</text>
</comment>
<evidence type="ECO:0000313" key="2">
    <source>
        <dbReference type="EMBL" id="OGL82822.1"/>
    </source>
</evidence>
<evidence type="ECO:0000256" key="1">
    <source>
        <dbReference type="SAM" id="Phobius"/>
    </source>
</evidence>
<dbReference type="SUPFAM" id="SSF54523">
    <property type="entry name" value="Pili subunits"/>
    <property type="match status" value="1"/>
</dbReference>
<sequence>MDIRECPRGYSIVEALVTLFIVATVVTLSLANYRTAQNAALLRQTVVNVEGALRDAQQHALAGTVADTGATYGYGVHFDTTALPYTVYADKDDDNDLFFDGEPTDFKFANQPESRPAKISLTIGVTGVCGSSNAVDVAFQPPLPSVSIKKEADFVSDCDIACLDLSLGGKTSRVKVTRESGLIETINNQDPAAGCST</sequence>
<proteinExistence type="predicted"/>
<keyword evidence="1" id="KW-1133">Transmembrane helix</keyword>
<dbReference type="InterPro" id="IPR045584">
    <property type="entry name" value="Pilin-like"/>
</dbReference>
<evidence type="ECO:0000313" key="3">
    <source>
        <dbReference type="Proteomes" id="UP000176846"/>
    </source>
</evidence>
<keyword evidence="1" id="KW-0812">Transmembrane</keyword>
<reference evidence="2 3" key="1">
    <citation type="journal article" date="2016" name="Nat. Commun.">
        <title>Thousands of microbial genomes shed light on interconnected biogeochemical processes in an aquifer system.</title>
        <authorList>
            <person name="Anantharaman K."/>
            <person name="Brown C.T."/>
            <person name="Hug L.A."/>
            <person name="Sharon I."/>
            <person name="Castelle C.J."/>
            <person name="Probst A.J."/>
            <person name="Thomas B.C."/>
            <person name="Singh A."/>
            <person name="Wilkins M.J."/>
            <person name="Karaoz U."/>
            <person name="Brodie E.L."/>
            <person name="Williams K.H."/>
            <person name="Hubbard S.S."/>
            <person name="Banfield J.F."/>
        </authorList>
    </citation>
    <scope>NUCLEOTIDE SEQUENCE [LARGE SCALE GENOMIC DNA]</scope>
</reference>
<protein>
    <recommendedName>
        <fullName evidence="4">General secretion pathway GspH domain-containing protein</fullName>
    </recommendedName>
</protein>
<feature type="transmembrane region" description="Helical" evidence="1">
    <location>
        <begin position="12"/>
        <end position="33"/>
    </location>
</feature>
<keyword evidence="1" id="KW-0472">Membrane</keyword>
<organism evidence="2 3">
    <name type="scientific">Candidatus Uhrbacteria bacterium RIFCSPLOWO2_01_FULL_47_25</name>
    <dbReference type="NCBI Taxonomy" id="1802402"/>
    <lineage>
        <taxon>Bacteria</taxon>
        <taxon>Candidatus Uhriibacteriota</taxon>
    </lineage>
</organism>
<accession>A0A1F7UWZ5</accession>
<dbReference type="Proteomes" id="UP000176846">
    <property type="component" value="Unassembled WGS sequence"/>
</dbReference>